<evidence type="ECO:0000256" key="5">
    <source>
        <dbReference type="RuleBase" id="RU000461"/>
    </source>
</evidence>
<dbReference type="InterPro" id="IPR017972">
    <property type="entry name" value="Cyt_P450_CS"/>
</dbReference>
<dbReference type="Pfam" id="PF00067">
    <property type="entry name" value="p450"/>
    <property type="match status" value="2"/>
</dbReference>
<dbReference type="InterPro" id="IPR036396">
    <property type="entry name" value="Cyt_P450_sf"/>
</dbReference>
<dbReference type="OrthoDB" id="1470350at2759"/>
<dbReference type="PANTHER" id="PTHR24291:SF210">
    <property type="entry name" value="CYTOCHROME P450 FAMILY 4 SUBFAMILY F MEMBER 11"/>
    <property type="match status" value="1"/>
</dbReference>
<comment type="similarity">
    <text evidence="1 5">Belongs to the cytochrome P450 family.</text>
</comment>
<feature type="non-terminal residue" evidence="6">
    <location>
        <position position="1"/>
    </location>
</feature>
<dbReference type="GO" id="GO:0020037">
    <property type="term" value="F:heme binding"/>
    <property type="evidence" value="ECO:0007669"/>
    <property type="project" value="InterPro"/>
</dbReference>
<evidence type="ECO:0000256" key="2">
    <source>
        <dbReference type="ARBA" id="ARBA00022617"/>
    </source>
</evidence>
<keyword evidence="3 4" id="KW-0408">Iron</keyword>
<evidence type="ECO:0000313" key="7">
    <source>
        <dbReference type="Proteomes" id="UP000579558"/>
    </source>
</evidence>
<protein>
    <submittedName>
        <fullName evidence="6">CP4FN protein</fullName>
    </submittedName>
</protein>
<dbReference type="InterPro" id="IPR001128">
    <property type="entry name" value="Cyt_P450"/>
</dbReference>
<evidence type="ECO:0000256" key="3">
    <source>
        <dbReference type="ARBA" id="ARBA00023004"/>
    </source>
</evidence>
<feature type="non-terminal residue" evidence="6">
    <location>
        <position position="513"/>
    </location>
</feature>
<dbReference type="GO" id="GO:0004497">
    <property type="term" value="F:monooxygenase activity"/>
    <property type="evidence" value="ECO:0007669"/>
    <property type="project" value="UniProtKB-KW"/>
</dbReference>
<dbReference type="InterPro" id="IPR050196">
    <property type="entry name" value="Cytochrome_P450_Monoox"/>
</dbReference>
<keyword evidence="2 4" id="KW-0349">Heme</keyword>
<dbReference type="PROSITE" id="PS00086">
    <property type="entry name" value="CYTOCHROME_P450"/>
    <property type="match status" value="1"/>
</dbReference>
<dbReference type="GO" id="GO:0005506">
    <property type="term" value="F:iron ion binding"/>
    <property type="evidence" value="ECO:0007669"/>
    <property type="project" value="InterPro"/>
</dbReference>
<dbReference type="AlphaFoldDB" id="A0A7K6USP7"/>
<evidence type="ECO:0000256" key="4">
    <source>
        <dbReference type="PIRSR" id="PIRSR602401-1"/>
    </source>
</evidence>
<proteinExistence type="inferred from homology"/>
<comment type="caution">
    <text evidence="6">The sequence shown here is derived from an EMBL/GenBank/DDBJ whole genome shotgun (WGS) entry which is preliminary data.</text>
</comment>
<evidence type="ECO:0000256" key="1">
    <source>
        <dbReference type="ARBA" id="ARBA00010617"/>
    </source>
</evidence>
<dbReference type="Gene3D" id="1.10.630.10">
    <property type="entry name" value="Cytochrome P450"/>
    <property type="match status" value="1"/>
</dbReference>
<evidence type="ECO:0000313" key="6">
    <source>
        <dbReference type="EMBL" id="NWX25837.1"/>
    </source>
</evidence>
<keyword evidence="7" id="KW-1185">Reference proteome</keyword>
<sequence length="513" mass="58059">TCRQLNKFPIPPWRNWLLGHTGMGQSTEQGLQQVDALVARYRHGCLWWGLPWLPVLRLFHPSTLRPILSASAFVAPKDEIFYGFLRPWLGEGLLLSHGHRWAQHRRLLTPAFHGDMLRDYMGIFNQSTRVLLVRDPSPPVPQILTLAAGGGPVGVEVLQPLSLLTLDTLQKCIFSHESHCQERPSEYIQAILELSSLVVRRQLRPLLHPWWLYRLSSDGRRFARACATVHAFTADVVQCRRRTLTCLGHQAWLDSHQGRSMDFIDLLLLTKDENGHSLSDEDIAAEADTFMFEGHDTTASGLAWLFYNLAGHPEYQERCRQEVQELLAGQDTADIEWEDLSQLPFTTMCIKESLRLHPPVTAVSRRCTEDVPLRDGRVIPKGMTSPRCPQCHHLSSSAVPKVAIPIPPGVICLMSIYGTHHNPDLWPEPEVFNPLRFSPENSKGRSPSSFIPFSAGPRNCIGQSFAMAEMKVVVALTLSQFVLRRDTLRPPPRRKPELILRAEDGLWLLLEPL</sequence>
<dbReference type="GO" id="GO:0016705">
    <property type="term" value="F:oxidoreductase activity, acting on paired donors, with incorporation or reduction of molecular oxygen"/>
    <property type="evidence" value="ECO:0007669"/>
    <property type="project" value="InterPro"/>
</dbReference>
<organism evidence="6 7">
    <name type="scientific">Notiomystis cincta</name>
    <dbReference type="NCBI Taxonomy" id="366454"/>
    <lineage>
        <taxon>Eukaryota</taxon>
        <taxon>Metazoa</taxon>
        <taxon>Chordata</taxon>
        <taxon>Craniata</taxon>
        <taxon>Vertebrata</taxon>
        <taxon>Euteleostomi</taxon>
        <taxon>Archelosauria</taxon>
        <taxon>Archosauria</taxon>
        <taxon>Dinosauria</taxon>
        <taxon>Saurischia</taxon>
        <taxon>Theropoda</taxon>
        <taxon>Coelurosauria</taxon>
        <taxon>Aves</taxon>
        <taxon>Neognathae</taxon>
        <taxon>Neoaves</taxon>
        <taxon>Telluraves</taxon>
        <taxon>Australaves</taxon>
        <taxon>Passeriformes</taxon>
        <taxon>Notiomystidae</taxon>
        <taxon>Notiomystis</taxon>
    </lineage>
</organism>
<dbReference type="PRINTS" id="PR00463">
    <property type="entry name" value="EP450I"/>
</dbReference>
<reference evidence="6 7" key="1">
    <citation type="submission" date="2019-09" db="EMBL/GenBank/DDBJ databases">
        <title>Bird 10,000 Genomes (B10K) Project - Family phase.</title>
        <authorList>
            <person name="Zhang G."/>
        </authorList>
    </citation>
    <scope>NUCLEOTIDE SEQUENCE [LARGE SCALE GENOMIC DNA]</scope>
    <source>
        <strain evidence="6">B10K-DU-029-75</strain>
    </source>
</reference>
<name>A0A7K6USP7_9PASS</name>
<feature type="binding site" description="axial binding residue" evidence="4">
    <location>
        <position position="460"/>
    </location>
    <ligand>
        <name>heme</name>
        <dbReference type="ChEBI" id="CHEBI:30413"/>
    </ligand>
    <ligandPart>
        <name>Fe</name>
        <dbReference type="ChEBI" id="CHEBI:18248"/>
    </ligandPart>
</feature>
<dbReference type="PANTHER" id="PTHR24291">
    <property type="entry name" value="CYTOCHROME P450 FAMILY 4"/>
    <property type="match status" value="1"/>
</dbReference>
<dbReference type="InterPro" id="IPR002401">
    <property type="entry name" value="Cyt_P450_E_grp-I"/>
</dbReference>
<accession>A0A7K6USP7</accession>
<dbReference type="SUPFAM" id="SSF48264">
    <property type="entry name" value="Cytochrome P450"/>
    <property type="match status" value="1"/>
</dbReference>
<keyword evidence="4 5" id="KW-0479">Metal-binding</keyword>
<dbReference type="EMBL" id="VZRX01001281">
    <property type="protein sequence ID" value="NWX25837.1"/>
    <property type="molecule type" value="Genomic_DNA"/>
</dbReference>
<keyword evidence="5" id="KW-0560">Oxidoreductase</keyword>
<keyword evidence="5" id="KW-0503">Monooxygenase</keyword>
<dbReference type="PRINTS" id="PR00385">
    <property type="entry name" value="P450"/>
</dbReference>
<gene>
    <name evidence="6" type="primary">Cyp4f22</name>
    <name evidence="6" type="ORF">NOTCIN_R11508</name>
</gene>
<dbReference type="Proteomes" id="UP000579558">
    <property type="component" value="Unassembled WGS sequence"/>
</dbReference>
<comment type="cofactor">
    <cofactor evidence="4">
        <name>heme</name>
        <dbReference type="ChEBI" id="CHEBI:30413"/>
    </cofactor>
</comment>